<accession>A0A4R4VG81</accession>
<protein>
    <submittedName>
        <fullName evidence="1">Uncharacterized protein</fullName>
    </submittedName>
</protein>
<reference evidence="1 2" key="1">
    <citation type="submission" date="2019-03" db="EMBL/GenBank/DDBJ databases">
        <title>Draft genome sequences of novel Actinobacteria.</title>
        <authorList>
            <person name="Sahin N."/>
            <person name="Ay H."/>
            <person name="Saygin H."/>
        </authorList>
    </citation>
    <scope>NUCLEOTIDE SEQUENCE [LARGE SCALE GENOMIC DNA]</scope>
    <source>
        <strain evidence="1 2">16K309</strain>
    </source>
</reference>
<evidence type="ECO:0000313" key="2">
    <source>
        <dbReference type="Proteomes" id="UP000295674"/>
    </source>
</evidence>
<name>A0A4R4VG81_9PSEU</name>
<dbReference type="OrthoDB" id="3289716at2"/>
<evidence type="ECO:0000313" key="1">
    <source>
        <dbReference type="EMBL" id="TDD01683.1"/>
    </source>
</evidence>
<dbReference type="AlphaFoldDB" id="A0A4R4VG81"/>
<proteinExistence type="predicted"/>
<dbReference type="Proteomes" id="UP000295674">
    <property type="component" value="Unassembled WGS sequence"/>
</dbReference>
<sequence length="66" mass="7250">MLITSRLSAIDLYELADDGYRITTSACGSQKFEAERPFPFSLDPASLLDDQCERSTSGRNSSSPCQ</sequence>
<gene>
    <name evidence="1" type="ORF">E1181_24610</name>
</gene>
<organism evidence="1 2">
    <name type="scientific">Saccharopolyspora terrae</name>
    <dbReference type="NCBI Taxonomy" id="2530384"/>
    <lineage>
        <taxon>Bacteria</taxon>
        <taxon>Bacillati</taxon>
        <taxon>Actinomycetota</taxon>
        <taxon>Actinomycetes</taxon>
        <taxon>Pseudonocardiales</taxon>
        <taxon>Pseudonocardiaceae</taxon>
        <taxon>Saccharopolyspora</taxon>
    </lineage>
</organism>
<keyword evidence="2" id="KW-1185">Reference proteome</keyword>
<dbReference type="RefSeq" id="WP_132678266.1">
    <property type="nucleotide sequence ID" value="NZ_SMKS01000058.1"/>
</dbReference>
<comment type="caution">
    <text evidence="1">The sequence shown here is derived from an EMBL/GenBank/DDBJ whole genome shotgun (WGS) entry which is preliminary data.</text>
</comment>
<dbReference type="EMBL" id="SMKS01000058">
    <property type="protein sequence ID" value="TDD01683.1"/>
    <property type="molecule type" value="Genomic_DNA"/>
</dbReference>